<dbReference type="InterPro" id="IPR001134">
    <property type="entry name" value="Netrin_domain"/>
</dbReference>
<dbReference type="EMBL" id="OD001789">
    <property type="protein sequence ID" value="CAD7403172.1"/>
    <property type="molecule type" value="Genomic_DNA"/>
</dbReference>
<feature type="domain" description="NTR" evidence="5">
    <location>
        <begin position="40"/>
        <end position="165"/>
    </location>
</feature>
<evidence type="ECO:0000313" key="6">
    <source>
        <dbReference type="EMBL" id="CAD7403172.1"/>
    </source>
</evidence>
<feature type="compositionally biased region" description="Basic residues" evidence="4">
    <location>
        <begin position="200"/>
        <end position="209"/>
    </location>
</feature>
<dbReference type="PROSITE" id="PS50189">
    <property type="entry name" value="NTR"/>
    <property type="match status" value="1"/>
</dbReference>
<dbReference type="SUPFAM" id="SSF50242">
    <property type="entry name" value="TIMP-like"/>
    <property type="match status" value="1"/>
</dbReference>
<dbReference type="AlphaFoldDB" id="A0A7R9CX29"/>
<evidence type="ECO:0000256" key="2">
    <source>
        <dbReference type="ARBA" id="ARBA00022525"/>
    </source>
</evidence>
<sequence>MAVLLSLEFRLYTSSKSALAMSSTCASVSSEKRGRVENHSGNKLSTSNIPVIGSLVYCENENLDHVATKAVVKTKIRRARKTKLTCKKAKVLKGGGQWNRQLRRPVLLLEPSDMCCEEKTRNSQDVYLIMGNIKDSKLRASFIMPWAKRSQPFKKAVRMFKQLNCTDPKLVSHSVIGDAFGSSVPSGAEEGKLSGLAMAGRRKRGRAKIHPTNSS</sequence>
<dbReference type="InterPro" id="IPR008993">
    <property type="entry name" value="TIMP-like_OB-fold"/>
</dbReference>
<feature type="region of interest" description="Disordered" evidence="4">
    <location>
        <begin position="185"/>
        <end position="215"/>
    </location>
</feature>
<protein>
    <recommendedName>
        <fullName evidence="5">NTR domain-containing protein</fullName>
    </recommendedName>
</protein>
<dbReference type="InterPro" id="IPR018933">
    <property type="entry name" value="Netrin_module_non-TIMP"/>
</dbReference>
<evidence type="ECO:0000256" key="4">
    <source>
        <dbReference type="SAM" id="MobiDB-lite"/>
    </source>
</evidence>
<comment type="subcellular location">
    <subcellularLocation>
        <location evidence="1">Secreted</location>
    </subcellularLocation>
</comment>
<dbReference type="Pfam" id="PF01759">
    <property type="entry name" value="NTR"/>
    <property type="match status" value="1"/>
</dbReference>
<proteinExistence type="predicted"/>
<keyword evidence="3" id="KW-1015">Disulfide bond</keyword>
<accession>A0A7R9CX29</accession>
<evidence type="ECO:0000259" key="5">
    <source>
        <dbReference type="PROSITE" id="PS50189"/>
    </source>
</evidence>
<organism evidence="6">
    <name type="scientific">Timema poppense</name>
    <name type="common">Walking stick</name>
    <dbReference type="NCBI Taxonomy" id="170557"/>
    <lineage>
        <taxon>Eukaryota</taxon>
        <taxon>Metazoa</taxon>
        <taxon>Ecdysozoa</taxon>
        <taxon>Arthropoda</taxon>
        <taxon>Hexapoda</taxon>
        <taxon>Insecta</taxon>
        <taxon>Pterygota</taxon>
        <taxon>Neoptera</taxon>
        <taxon>Polyneoptera</taxon>
        <taxon>Phasmatodea</taxon>
        <taxon>Timematodea</taxon>
        <taxon>Timematoidea</taxon>
        <taxon>Timematidae</taxon>
        <taxon>Timema</taxon>
    </lineage>
</organism>
<reference evidence="6" key="1">
    <citation type="submission" date="2020-11" db="EMBL/GenBank/DDBJ databases">
        <authorList>
            <person name="Tran Van P."/>
        </authorList>
    </citation>
    <scope>NUCLEOTIDE SEQUENCE</scope>
</reference>
<evidence type="ECO:0000256" key="3">
    <source>
        <dbReference type="ARBA" id="ARBA00023157"/>
    </source>
</evidence>
<dbReference type="Gene3D" id="2.40.50.120">
    <property type="match status" value="1"/>
</dbReference>
<evidence type="ECO:0000256" key="1">
    <source>
        <dbReference type="ARBA" id="ARBA00004613"/>
    </source>
</evidence>
<name>A0A7R9CX29_TIMPO</name>
<dbReference type="GO" id="GO:0005576">
    <property type="term" value="C:extracellular region"/>
    <property type="evidence" value="ECO:0007669"/>
    <property type="project" value="UniProtKB-SubCell"/>
</dbReference>
<keyword evidence="2" id="KW-0964">Secreted</keyword>
<gene>
    <name evidence="6" type="ORF">TPSB3V08_LOCUS3924</name>
</gene>